<evidence type="ECO:0000313" key="1">
    <source>
        <dbReference type="EMBL" id="RIW09064.1"/>
    </source>
</evidence>
<accession>A0A8B3DFU6</accession>
<organism evidence="1 2">
    <name type="scientific">Vibrio harveyi</name>
    <name type="common">Beneckea harveyi</name>
    <dbReference type="NCBI Taxonomy" id="669"/>
    <lineage>
        <taxon>Bacteria</taxon>
        <taxon>Pseudomonadati</taxon>
        <taxon>Pseudomonadota</taxon>
        <taxon>Gammaproteobacteria</taxon>
        <taxon>Vibrionales</taxon>
        <taxon>Vibrionaceae</taxon>
        <taxon>Vibrio</taxon>
    </lineage>
</organism>
<comment type="caution">
    <text evidence="1">The sequence shown here is derived from an EMBL/GenBank/DDBJ whole genome shotgun (WGS) entry which is preliminary data.</text>
</comment>
<gene>
    <name evidence="1" type="ORF">DS957_018965</name>
</gene>
<sequence>MDPKWLSKLPDSIAIALVEAYESLDEMKRTSDLLTEQAALAELQVYLLNVSLLSTQTFEPGLTILSVPKLKQLARRFRSFYRQLDDLGYHFGWIQIDSSFRQRELEKYLSEQIENLESPG</sequence>
<name>A0A8B3DFU6_VIBHA</name>
<dbReference type="EMBL" id="QOUW02000089">
    <property type="protein sequence ID" value="RIW09064.1"/>
    <property type="molecule type" value="Genomic_DNA"/>
</dbReference>
<protein>
    <submittedName>
        <fullName evidence="1">Uncharacterized protein</fullName>
    </submittedName>
</protein>
<reference evidence="1 2" key="1">
    <citation type="submission" date="2018-08" db="EMBL/GenBank/DDBJ databases">
        <title>Vibrio harveyi strains pathogenic to white snook Centropomus viridis Lockington (1877) and potential probiotic bacteria.</title>
        <authorList>
            <person name="Soto-Rodriguez S."/>
            <person name="Gomez-Gil B."/>
            <person name="Lozano-Olvera R."/>
        </authorList>
    </citation>
    <scope>NUCLEOTIDE SEQUENCE [LARGE SCALE GENOMIC DNA]</scope>
    <source>
        <strain evidence="1 2">CAIM 1508</strain>
    </source>
</reference>
<evidence type="ECO:0000313" key="2">
    <source>
        <dbReference type="Proteomes" id="UP000253437"/>
    </source>
</evidence>
<dbReference type="AlphaFoldDB" id="A0A8B3DFU6"/>
<dbReference type="RefSeq" id="WP_114092632.1">
    <property type="nucleotide sequence ID" value="NZ_QOUW02000089.1"/>
</dbReference>
<proteinExistence type="predicted"/>
<dbReference type="Proteomes" id="UP000253437">
    <property type="component" value="Unassembled WGS sequence"/>
</dbReference>